<dbReference type="RefSeq" id="WP_188890157.1">
    <property type="nucleotide sequence ID" value="NZ_BMHY01000005.1"/>
</dbReference>
<reference evidence="1 2" key="1">
    <citation type="journal article" date="2014" name="Int. J. Syst. Evol. Microbiol.">
        <title>Complete genome sequence of Corynebacterium casei LMG S-19264T (=DSM 44701T), isolated from a smear-ripened cheese.</title>
        <authorList>
            <consortium name="US DOE Joint Genome Institute (JGI-PGF)"/>
            <person name="Walter F."/>
            <person name="Albersmeier A."/>
            <person name="Kalinowski J."/>
            <person name="Ruckert C."/>
        </authorList>
    </citation>
    <scope>NUCLEOTIDE SEQUENCE [LARGE SCALE GENOMIC DNA]</scope>
    <source>
        <strain evidence="1 2">CGMCC 1.15286</strain>
    </source>
</reference>
<keyword evidence="2" id="KW-1185">Reference proteome</keyword>
<dbReference type="Proteomes" id="UP000600247">
    <property type="component" value="Unassembled WGS sequence"/>
</dbReference>
<gene>
    <name evidence="1" type="ORF">GCM10010918_31740</name>
</gene>
<proteinExistence type="predicted"/>
<name>A0A917HAU2_9BACL</name>
<dbReference type="EMBL" id="BMHY01000005">
    <property type="protein sequence ID" value="GGG73332.1"/>
    <property type="molecule type" value="Genomic_DNA"/>
</dbReference>
<sequence>MEARFEIKYEIFEDDVAEIETIDVNTFDIDFQEIYGIFTLVIDGQDLIPYPPLDVPLSAKRSFSELILTHFGLLIDVYHCLKSHDYAALKYIEDSSTWLEIKVEGEQYRLSELNYDLSPRGSFIHTNQEQFKEAKKESIIDVCISKYEFENELKRKLKRFIRDIEKINMSLLESRCFSKVLKFYQDHN</sequence>
<dbReference type="AlphaFoldDB" id="A0A917HAU2"/>
<protein>
    <submittedName>
        <fullName evidence="1">Uncharacterized protein</fullName>
    </submittedName>
</protein>
<accession>A0A917HAU2</accession>
<evidence type="ECO:0000313" key="2">
    <source>
        <dbReference type="Proteomes" id="UP000600247"/>
    </source>
</evidence>
<organism evidence="1 2">
    <name type="scientific">Paenibacillus radicis</name>
    <name type="common">ex Gao et al. 2016</name>
    <dbReference type="NCBI Taxonomy" id="1737354"/>
    <lineage>
        <taxon>Bacteria</taxon>
        <taxon>Bacillati</taxon>
        <taxon>Bacillota</taxon>
        <taxon>Bacilli</taxon>
        <taxon>Bacillales</taxon>
        <taxon>Paenibacillaceae</taxon>
        <taxon>Paenibacillus</taxon>
    </lineage>
</organism>
<comment type="caution">
    <text evidence="1">The sequence shown here is derived from an EMBL/GenBank/DDBJ whole genome shotgun (WGS) entry which is preliminary data.</text>
</comment>
<evidence type="ECO:0000313" key="1">
    <source>
        <dbReference type="EMBL" id="GGG73332.1"/>
    </source>
</evidence>